<accession>A0ABQ5NLT1</accession>
<name>A0ABQ5NLT1_9BACI</name>
<organism evidence="1 2">
    <name type="scientific">Lysinibacillus piscis</name>
    <dbReference type="NCBI Taxonomy" id="2518931"/>
    <lineage>
        <taxon>Bacteria</taxon>
        <taxon>Bacillati</taxon>
        <taxon>Bacillota</taxon>
        <taxon>Bacilli</taxon>
        <taxon>Bacillales</taxon>
        <taxon>Bacillaceae</taxon>
        <taxon>Lysinibacillus</taxon>
    </lineage>
</organism>
<dbReference type="RefSeq" id="WP_264989055.1">
    <property type="nucleotide sequence ID" value="NZ_BRZA01000002.1"/>
</dbReference>
<reference evidence="1" key="1">
    <citation type="submission" date="2022-08" db="EMBL/GenBank/DDBJ databases">
        <title>Draft genome sequence of Lysinibacillus sp. strain KH24.</title>
        <authorList>
            <person name="Kanbe H."/>
            <person name="Itoh H."/>
        </authorList>
    </citation>
    <scope>NUCLEOTIDE SEQUENCE</scope>
    <source>
        <strain evidence="1">KH24</strain>
    </source>
</reference>
<keyword evidence="2" id="KW-1185">Reference proteome</keyword>
<dbReference type="Proteomes" id="UP001065593">
    <property type="component" value="Unassembled WGS sequence"/>
</dbReference>
<gene>
    <name evidence="1" type="ORF">LYSBPC_24490</name>
</gene>
<dbReference type="EMBL" id="BRZA01000002">
    <property type="protein sequence ID" value="GLC89322.1"/>
    <property type="molecule type" value="Genomic_DNA"/>
</dbReference>
<evidence type="ECO:0000313" key="2">
    <source>
        <dbReference type="Proteomes" id="UP001065593"/>
    </source>
</evidence>
<proteinExistence type="predicted"/>
<comment type="caution">
    <text evidence="1">The sequence shown here is derived from an EMBL/GenBank/DDBJ whole genome shotgun (WGS) entry which is preliminary data.</text>
</comment>
<sequence length="120" mass="13221">MNEYFIIMMDGNYVSTSSVDTSLVAALANKNTTLAVRVGQKSLSKHLIAAVIPKESLTKKENANLVVNINSVLIYLQVADVNVALDFITNEVNKNNYFAFNGTLINRNAYQYAEETQANA</sequence>
<protein>
    <submittedName>
        <fullName evidence="1">Uncharacterized protein</fullName>
    </submittedName>
</protein>
<evidence type="ECO:0000313" key="1">
    <source>
        <dbReference type="EMBL" id="GLC89322.1"/>
    </source>
</evidence>